<dbReference type="RefSeq" id="WP_153287230.1">
    <property type="nucleotide sequence ID" value="NZ_CP045643.1"/>
</dbReference>
<protein>
    <recommendedName>
        <fullName evidence="4">NifU family protein</fullName>
    </recommendedName>
</protein>
<dbReference type="AlphaFoldDB" id="A0A5Q0L6Z8"/>
<dbReference type="Proteomes" id="UP000326179">
    <property type="component" value="Chromosome"/>
</dbReference>
<reference evidence="2 3" key="1">
    <citation type="submission" date="2019-10" db="EMBL/GenBank/DDBJ databases">
        <title>A novel species.</title>
        <authorList>
            <person name="Gao J."/>
        </authorList>
    </citation>
    <scope>NUCLEOTIDE SEQUENCE [LARGE SCALE GENOMIC DNA]</scope>
    <source>
        <strain evidence="2 3">QMT-28</strain>
    </source>
</reference>
<sequence>MSAARTAGAANPVNATQTGLRIEDVLDRLAATGDPAVRAAAEELVQALMDFYGAGLARALQLLSVPGNRRAGGDPVAPLLGDELVASLLVLHDLHPEDRTTRIARALDAVREHELDVVDFDETTGTLTLRSAAAAGTGCGCAANGTTAKQAAEDALACFAPEVTAVEVQSAGTPGEPPLLQIGLGPDGRTAGRPAPAKTA</sequence>
<evidence type="ECO:0000256" key="1">
    <source>
        <dbReference type="SAM" id="MobiDB-lite"/>
    </source>
</evidence>
<evidence type="ECO:0000313" key="3">
    <source>
        <dbReference type="Proteomes" id="UP000326179"/>
    </source>
</evidence>
<gene>
    <name evidence="2" type="ORF">GFH48_05910</name>
</gene>
<evidence type="ECO:0000313" key="2">
    <source>
        <dbReference type="EMBL" id="QFZ72865.1"/>
    </source>
</evidence>
<accession>A0A5Q0L6Z8</accession>
<evidence type="ECO:0008006" key="4">
    <source>
        <dbReference type="Google" id="ProtNLM"/>
    </source>
</evidence>
<dbReference type="EMBL" id="CP045643">
    <property type="protein sequence ID" value="QFZ72865.1"/>
    <property type="molecule type" value="Genomic_DNA"/>
</dbReference>
<organism evidence="2 3">
    <name type="scientific">Streptomyces fagopyri</name>
    <dbReference type="NCBI Taxonomy" id="2662397"/>
    <lineage>
        <taxon>Bacteria</taxon>
        <taxon>Bacillati</taxon>
        <taxon>Actinomycetota</taxon>
        <taxon>Actinomycetes</taxon>
        <taxon>Kitasatosporales</taxon>
        <taxon>Streptomycetaceae</taxon>
        <taxon>Streptomyces</taxon>
    </lineage>
</organism>
<feature type="region of interest" description="Disordered" evidence="1">
    <location>
        <begin position="170"/>
        <end position="200"/>
    </location>
</feature>
<proteinExistence type="predicted"/>
<name>A0A5Q0L6Z8_9ACTN</name>
<keyword evidence="3" id="KW-1185">Reference proteome</keyword>
<dbReference type="KEGG" id="sfy:GFH48_05910"/>